<reference evidence="3" key="1">
    <citation type="submission" date="2022-11" db="UniProtKB">
        <authorList>
            <consortium name="WormBaseParasite"/>
        </authorList>
    </citation>
    <scope>IDENTIFICATION</scope>
</reference>
<evidence type="ECO:0000256" key="1">
    <source>
        <dbReference type="SAM" id="MobiDB-lite"/>
    </source>
</evidence>
<dbReference type="Gene3D" id="3.40.390.10">
    <property type="entry name" value="Collagenase (Catalytic Domain)"/>
    <property type="match status" value="1"/>
</dbReference>
<organism evidence="2 3">
    <name type="scientific">Ditylenchus dipsaci</name>
    <dbReference type="NCBI Taxonomy" id="166011"/>
    <lineage>
        <taxon>Eukaryota</taxon>
        <taxon>Metazoa</taxon>
        <taxon>Ecdysozoa</taxon>
        <taxon>Nematoda</taxon>
        <taxon>Chromadorea</taxon>
        <taxon>Rhabditida</taxon>
        <taxon>Tylenchina</taxon>
        <taxon>Tylenchomorpha</taxon>
        <taxon>Sphaerularioidea</taxon>
        <taxon>Anguinidae</taxon>
        <taxon>Anguininae</taxon>
        <taxon>Ditylenchus</taxon>
    </lineage>
</organism>
<evidence type="ECO:0000313" key="2">
    <source>
        <dbReference type="Proteomes" id="UP000887574"/>
    </source>
</evidence>
<name>A0A915DZK9_9BILA</name>
<feature type="region of interest" description="Disordered" evidence="1">
    <location>
        <begin position="375"/>
        <end position="412"/>
    </location>
</feature>
<dbReference type="SUPFAM" id="SSF55486">
    <property type="entry name" value="Metalloproteases ('zincins'), catalytic domain"/>
    <property type="match status" value="1"/>
</dbReference>
<evidence type="ECO:0000313" key="3">
    <source>
        <dbReference type="WBParaSite" id="jg24872.2"/>
    </source>
</evidence>
<feature type="compositionally biased region" description="Basic and acidic residues" evidence="1">
    <location>
        <begin position="403"/>
        <end position="412"/>
    </location>
</feature>
<dbReference type="Proteomes" id="UP000887574">
    <property type="component" value="Unplaced"/>
</dbReference>
<accession>A0A915DZK9</accession>
<protein>
    <submittedName>
        <fullName evidence="3">Peptidase M12B domain-containing protein</fullName>
    </submittedName>
</protein>
<dbReference type="InterPro" id="IPR024079">
    <property type="entry name" value="MetalloPept_cat_dom_sf"/>
</dbReference>
<dbReference type="AlphaFoldDB" id="A0A915DZK9"/>
<proteinExistence type="predicted"/>
<dbReference type="Pfam" id="PF13688">
    <property type="entry name" value="Reprolysin_5"/>
    <property type="match status" value="1"/>
</dbReference>
<sequence length="412" mass="46947">MLRLCFFDCINADNMFLLLHNYPQLARFAKNNFLEQELSTIRSKKNHMRRMEINDYFVVYMTVFDYIESGLVSQQFSVGDFKMKFLLLLFTAVINLASIPAKSLEKKTVLGCSTQFIIEHTVYLQFLEKANGHGTVQSIQEQIENYLIVLTNQANQIMADPINWIEPNTHYQIIPANFFHLETHCQKSPMGCRRYTEALDFMCSLSKIPEKSDLEPQNFCANIMVTARNLYDPLNKRALGLAQAAYMYNDGVEDLTALGLCDSNLVDDPNCGHKVYSNMAFIFLTGDEEEDSSTMCHEFCHMCGAEHDEDQADQSCSKKQYLMSARPGKLLPEFSRCTKKMLRSITANILKRSPYNKPFCLIVKDFVKVGEVYKETQGGGNGAKKQTNAGNAKKPSKQQNQPEKPKQELQVS</sequence>
<keyword evidence="2" id="KW-1185">Reference proteome</keyword>
<dbReference type="WBParaSite" id="jg24872.2">
    <property type="protein sequence ID" value="jg24872.2"/>
    <property type="gene ID" value="jg24872"/>
</dbReference>
<dbReference type="GO" id="GO:0008237">
    <property type="term" value="F:metallopeptidase activity"/>
    <property type="evidence" value="ECO:0007669"/>
    <property type="project" value="InterPro"/>
</dbReference>